<evidence type="ECO:0000313" key="3">
    <source>
        <dbReference type="Proteomes" id="UP000735302"/>
    </source>
</evidence>
<evidence type="ECO:0000313" key="2">
    <source>
        <dbReference type="EMBL" id="GFN77590.1"/>
    </source>
</evidence>
<sequence>MSHLPFLLRSKVNSDKEQTNILTSTKADVHIDSTQGANGGAQTRDKRVFADLRADSLATVPPTPLERGGWEEEKESARKKGAMEEKMESGREHKGGIGDTVNSEPALRSAGFVLSWVQTPPTVLWPDGERENLRTPCCCWLLTMTELAIPNLTKYK</sequence>
<dbReference type="Proteomes" id="UP000735302">
    <property type="component" value="Unassembled WGS sequence"/>
</dbReference>
<dbReference type="AlphaFoldDB" id="A0AAV3Y597"/>
<feature type="compositionally biased region" description="Basic and acidic residues" evidence="1">
    <location>
        <begin position="68"/>
        <end position="96"/>
    </location>
</feature>
<keyword evidence="3" id="KW-1185">Reference proteome</keyword>
<accession>A0AAV3Y597</accession>
<protein>
    <submittedName>
        <fullName evidence="2">Uncharacterized protein</fullName>
    </submittedName>
</protein>
<comment type="caution">
    <text evidence="2">The sequence shown here is derived from an EMBL/GenBank/DDBJ whole genome shotgun (WGS) entry which is preliminary data.</text>
</comment>
<proteinExistence type="predicted"/>
<feature type="region of interest" description="Disordered" evidence="1">
    <location>
        <begin position="60"/>
        <end position="100"/>
    </location>
</feature>
<dbReference type="EMBL" id="BLXT01000492">
    <property type="protein sequence ID" value="GFN77590.1"/>
    <property type="molecule type" value="Genomic_DNA"/>
</dbReference>
<name>A0AAV3Y597_9GAST</name>
<organism evidence="2 3">
    <name type="scientific">Plakobranchus ocellatus</name>
    <dbReference type="NCBI Taxonomy" id="259542"/>
    <lineage>
        <taxon>Eukaryota</taxon>
        <taxon>Metazoa</taxon>
        <taxon>Spiralia</taxon>
        <taxon>Lophotrochozoa</taxon>
        <taxon>Mollusca</taxon>
        <taxon>Gastropoda</taxon>
        <taxon>Heterobranchia</taxon>
        <taxon>Euthyneura</taxon>
        <taxon>Panpulmonata</taxon>
        <taxon>Sacoglossa</taxon>
        <taxon>Placobranchoidea</taxon>
        <taxon>Plakobranchidae</taxon>
        <taxon>Plakobranchus</taxon>
    </lineage>
</organism>
<evidence type="ECO:0000256" key="1">
    <source>
        <dbReference type="SAM" id="MobiDB-lite"/>
    </source>
</evidence>
<reference evidence="2 3" key="1">
    <citation type="journal article" date="2021" name="Elife">
        <title>Chloroplast acquisition without the gene transfer in kleptoplastic sea slugs, Plakobranchus ocellatus.</title>
        <authorList>
            <person name="Maeda T."/>
            <person name="Takahashi S."/>
            <person name="Yoshida T."/>
            <person name="Shimamura S."/>
            <person name="Takaki Y."/>
            <person name="Nagai Y."/>
            <person name="Toyoda A."/>
            <person name="Suzuki Y."/>
            <person name="Arimoto A."/>
            <person name="Ishii H."/>
            <person name="Satoh N."/>
            <person name="Nishiyama T."/>
            <person name="Hasebe M."/>
            <person name="Maruyama T."/>
            <person name="Minagawa J."/>
            <person name="Obokata J."/>
            <person name="Shigenobu S."/>
        </authorList>
    </citation>
    <scope>NUCLEOTIDE SEQUENCE [LARGE SCALE GENOMIC DNA]</scope>
</reference>
<gene>
    <name evidence="2" type="ORF">PoB_000409600</name>
</gene>